<feature type="transmembrane region" description="Helical" evidence="1">
    <location>
        <begin position="299"/>
        <end position="319"/>
    </location>
</feature>
<feature type="transmembrane region" description="Helical" evidence="1">
    <location>
        <begin position="218"/>
        <end position="239"/>
    </location>
</feature>
<feature type="transmembrane region" description="Helical" evidence="1">
    <location>
        <begin position="172"/>
        <end position="197"/>
    </location>
</feature>
<dbReference type="OrthoDB" id="5118998at2"/>
<dbReference type="Proteomes" id="UP000198546">
    <property type="component" value="Chromosome i"/>
</dbReference>
<feature type="transmembrane region" description="Helical" evidence="1">
    <location>
        <begin position="392"/>
        <end position="414"/>
    </location>
</feature>
<keyword evidence="3" id="KW-1185">Reference proteome</keyword>
<gene>
    <name evidence="2" type="ORF">SAMN04489747_2525</name>
</gene>
<keyword evidence="1" id="KW-0472">Membrane</keyword>
<sequence>MSIAVTLAPRLAIARLRGARGGAVLDVLAVAAFTVSAFLALTVAGGTWMFVQRWQHPTAATLAAFDLDAPAAARVLEGYVILAAVACALLVVPVLNLGAAAARLGARGRARRLASLRLIGMTGPEVVTMSVIETLVQAAAGTALGSVLWTISLPAWQVVTFQEQPVAAGELLLPWWVVLALVAALLSLGALSAAVGLRRVHISPLGVALQQTPRSLRLWRLGAFALALTAFAVFSRFFRVGTLELGIYVFFAAMVLLVVGAVNLVGPWILQLLARPFARTASVPRLIAMRRIVDDPRGAWRNVSAVALLGTVSAYAAIVPTDPAALGDDPRDLTAVTDLRTGVLIALAVGLVVAAVSTLVNQAATVVDRAEESVAMDRAGVPRPVLDAVRRYHVLAPLVFTLAVSVGVGFLLVTPFTGMFGIQASGVLLVLLTVVVGLLLTLGVAEACRPLQRAVLAQTSRRND</sequence>
<keyword evidence="1" id="KW-1133">Transmembrane helix</keyword>
<feature type="transmembrane region" description="Helical" evidence="1">
    <location>
        <begin position="420"/>
        <end position="445"/>
    </location>
</feature>
<feature type="transmembrane region" description="Helical" evidence="1">
    <location>
        <begin position="79"/>
        <end position="105"/>
    </location>
</feature>
<feature type="transmembrane region" description="Helical" evidence="1">
    <location>
        <begin position="245"/>
        <end position="270"/>
    </location>
</feature>
<evidence type="ECO:0008006" key="4">
    <source>
        <dbReference type="Google" id="ProtNLM"/>
    </source>
</evidence>
<evidence type="ECO:0000256" key="1">
    <source>
        <dbReference type="SAM" id="Phobius"/>
    </source>
</evidence>
<feature type="transmembrane region" description="Helical" evidence="1">
    <location>
        <begin position="23"/>
        <end position="51"/>
    </location>
</feature>
<evidence type="ECO:0000313" key="3">
    <source>
        <dbReference type="Proteomes" id="UP000198546"/>
    </source>
</evidence>
<organism evidence="2 3">
    <name type="scientific">Auraticoccus monumenti</name>
    <dbReference type="NCBI Taxonomy" id="675864"/>
    <lineage>
        <taxon>Bacteria</taxon>
        <taxon>Bacillati</taxon>
        <taxon>Actinomycetota</taxon>
        <taxon>Actinomycetes</taxon>
        <taxon>Propionibacteriales</taxon>
        <taxon>Propionibacteriaceae</taxon>
        <taxon>Auraticoccus</taxon>
    </lineage>
</organism>
<protein>
    <recommendedName>
        <fullName evidence="4">FtsX-like permease family protein</fullName>
    </recommendedName>
</protein>
<dbReference type="EMBL" id="LT629688">
    <property type="protein sequence ID" value="SDE10465.1"/>
    <property type="molecule type" value="Genomic_DNA"/>
</dbReference>
<proteinExistence type="predicted"/>
<feature type="transmembrane region" description="Helical" evidence="1">
    <location>
        <begin position="339"/>
        <end position="360"/>
    </location>
</feature>
<keyword evidence="1" id="KW-0812">Transmembrane</keyword>
<feature type="transmembrane region" description="Helical" evidence="1">
    <location>
        <begin position="126"/>
        <end position="152"/>
    </location>
</feature>
<dbReference type="AlphaFoldDB" id="A0A1G7A8S9"/>
<accession>A0A1G7A8S9</accession>
<dbReference type="RefSeq" id="WP_090594046.1">
    <property type="nucleotide sequence ID" value="NZ_LT629688.1"/>
</dbReference>
<reference evidence="2 3" key="1">
    <citation type="submission" date="2016-10" db="EMBL/GenBank/DDBJ databases">
        <authorList>
            <person name="de Groot N.N."/>
        </authorList>
    </citation>
    <scope>NUCLEOTIDE SEQUENCE [LARGE SCALE GENOMIC DNA]</scope>
    <source>
        <strain evidence="2 3">MON 2.2</strain>
    </source>
</reference>
<dbReference type="STRING" id="675864.SAMN04489747_2525"/>
<name>A0A1G7A8S9_9ACTN</name>
<evidence type="ECO:0000313" key="2">
    <source>
        <dbReference type="EMBL" id="SDE10465.1"/>
    </source>
</evidence>